<evidence type="ECO:0000256" key="3">
    <source>
        <dbReference type="ARBA" id="ARBA00022475"/>
    </source>
</evidence>
<protein>
    <submittedName>
        <fullName evidence="10">Type II secretion system protein F</fullName>
    </submittedName>
</protein>
<comment type="similarity">
    <text evidence="2">Belongs to the GSP F family.</text>
</comment>
<feature type="transmembrane region" description="Helical" evidence="8">
    <location>
        <begin position="376"/>
        <end position="398"/>
    </location>
</feature>
<dbReference type="InterPro" id="IPR042094">
    <property type="entry name" value="T2SS_GspF_sf"/>
</dbReference>
<evidence type="ECO:0000256" key="1">
    <source>
        <dbReference type="ARBA" id="ARBA00004429"/>
    </source>
</evidence>
<dbReference type="GO" id="GO:0005886">
    <property type="term" value="C:plasma membrane"/>
    <property type="evidence" value="ECO:0007669"/>
    <property type="project" value="UniProtKB-SubCell"/>
</dbReference>
<dbReference type="InterPro" id="IPR003004">
    <property type="entry name" value="GspF/PilC"/>
</dbReference>
<organism evidence="10 11">
    <name type="scientific">Tetzosporium hominis</name>
    <dbReference type="NCBI Taxonomy" id="2020506"/>
    <lineage>
        <taxon>Bacteria</taxon>
        <taxon>Bacillati</taxon>
        <taxon>Bacillota</taxon>
        <taxon>Bacilli</taxon>
        <taxon>Bacillales</taxon>
        <taxon>Caryophanaceae</taxon>
        <taxon>Tetzosporium</taxon>
    </lineage>
</organism>
<feature type="transmembrane region" description="Helical" evidence="8">
    <location>
        <begin position="167"/>
        <end position="189"/>
    </location>
</feature>
<evidence type="ECO:0000256" key="7">
    <source>
        <dbReference type="ARBA" id="ARBA00023136"/>
    </source>
</evidence>
<feature type="domain" description="Type II secretion system protein GspF" evidence="9">
    <location>
        <begin position="272"/>
        <end position="393"/>
    </location>
</feature>
<keyword evidence="3" id="KW-1003">Cell membrane</keyword>
<dbReference type="EMBL" id="NOKQ01000289">
    <property type="protein sequence ID" value="OZS77062.1"/>
    <property type="molecule type" value="Genomic_DNA"/>
</dbReference>
<keyword evidence="4" id="KW-0997">Cell inner membrane</keyword>
<dbReference type="Proteomes" id="UP000217065">
    <property type="component" value="Unassembled WGS sequence"/>
</dbReference>
<keyword evidence="6 8" id="KW-1133">Transmembrane helix</keyword>
<dbReference type="Gene3D" id="1.20.81.30">
    <property type="entry name" value="Type II secretion system (T2SS), domain F"/>
    <property type="match status" value="2"/>
</dbReference>
<gene>
    <name evidence="10" type="ORF">CF394_13040</name>
</gene>
<dbReference type="FunFam" id="1.20.81.30:FF:000001">
    <property type="entry name" value="Type II secretion system protein F"/>
    <property type="match status" value="2"/>
</dbReference>
<evidence type="ECO:0000259" key="9">
    <source>
        <dbReference type="Pfam" id="PF00482"/>
    </source>
</evidence>
<dbReference type="InterPro" id="IPR018076">
    <property type="entry name" value="T2SS_GspF_dom"/>
</dbReference>
<evidence type="ECO:0000313" key="11">
    <source>
        <dbReference type="Proteomes" id="UP000217065"/>
    </source>
</evidence>
<evidence type="ECO:0000313" key="10">
    <source>
        <dbReference type="EMBL" id="OZS77062.1"/>
    </source>
</evidence>
<comment type="subcellular location">
    <subcellularLocation>
        <location evidence="1">Cell inner membrane</location>
        <topology evidence="1">Multi-pass membrane protein</topology>
    </subcellularLocation>
</comment>
<feature type="transmembrane region" description="Helical" evidence="8">
    <location>
        <begin position="221"/>
        <end position="239"/>
    </location>
</feature>
<name>A0A264W0F0_9BACL</name>
<dbReference type="AlphaFoldDB" id="A0A264W0F0"/>
<dbReference type="PANTHER" id="PTHR30012">
    <property type="entry name" value="GENERAL SECRETION PATHWAY PROTEIN"/>
    <property type="match status" value="1"/>
</dbReference>
<keyword evidence="5 8" id="KW-0812">Transmembrane</keyword>
<keyword evidence="11" id="KW-1185">Reference proteome</keyword>
<dbReference type="Pfam" id="PF00482">
    <property type="entry name" value="T2SSF"/>
    <property type="match status" value="2"/>
</dbReference>
<evidence type="ECO:0000256" key="4">
    <source>
        <dbReference type="ARBA" id="ARBA00022519"/>
    </source>
</evidence>
<comment type="caution">
    <text evidence="10">The sequence shown here is derived from an EMBL/GenBank/DDBJ whole genome shotgun (WGS) entry which is preliminary data.</text>
</comment>
<proteinExistence type="inferred from homology"/>
<accession>A0A264W0F0</accession>
<evidence type="ECO:0000256" key="2">
    <source>
        <dbReference type="ARBA" id="ARBA00005745"/>
    </source>
</evidence>
<evidence type="ECO:0000256" key="6">
    <source>
        <dbReference type="ARBA" id="ARBA00022989"/>
    </source>
</evidence>
<evidence type="ECO:0000256" key="5">
    <source>
        <dbReference type="ARBA" id="ARBA00022692"/>
    </source>
</evidence>
<feature type="domain" description="Type II secretion system protein GspF" evidence="9">
    <location>
        <begin position="68"/>
        <end position="190"/>
    </location>
</feature>
<dbReference type="PANTHER" id="PTHR30012:SF0">
    <property type="entry name" value="TYPE II SECRETION SYSTEM PROTEIN F-RELATED"/>
    <property type="match status" value="1"/>
</dbReference>
<dbReference type="OrthoDB" id="9805682at2"/>
<sequence>MVVYRYFGRTVDGYLKKGVIEANTKKHAIQKLRDMKINPRKVEESKSLLHKELSIGQKVKNQDFVIYTRQFATLIRAGVSIVESTRILADQTKSKPLKKALNNVEEDVRTGLTFSDAAAKYPNVFPAVFVNMIRAGEATGNLDTSLDRLAMSLEKQFAIKKKVQSTLTYPVILLILTFGVAGFLMLTIVPQFVTMFNDMGAELPAITKFVMALSEFLQSSWFIILPVIFITIGAFMWLYKNNSKFHFGVTYAIMRMPVFGQLVQKSSIARVTRTLSSLFSSSVPILQALTIVEKVSGNPVIGKVLLEAKRSLEKGSTLTAPLQASWIFPPLVTQMTLIGEQTGSLDYMLEKVAVFYEDEVDRTVDTLKSLIEPLMILFLAFIVGGIVMAIMIPMFSLYEQM</sequence>
<dbReference type="PRINTS" id="PR00812">
    <property type="entry name" value="BCTERIALGSPF"/>
</dbReference>
<keyword evidence="7 8" id="KW-0472">Membrane</keyword>
<reference evidence="10 11" key="1">
    <citation type="submission" date="2017-07" db="EMBL/GenBank/DDBJ databases">
        <title>Tetzosporium hominis gen.nov. sp.nov.</title>
        <authorList>
            <person name="Tetz G."/>
            <person name="Tetz V."/>
        </authorList>
    </citation>
    <scope>NUCLEOTIDE SEQUENCE [LARGE SCALE GENOMIC DNA]</scope>
    <source>
        <strain evidence="10 11">VT-49</strain>
    </source>
</reference>
<evidence type="ECO:0000256" key="8">
    <source>
        <dbReference type="SAM" id="Phobius"/>
    </source>
</evidence>
<dbReference type="GO" id="GO:0015628">
    <property type="term" value="P:protein secretion by the type II secretion system"/>
    <property type="evidence" value="ECO:0007669"/>
    <property type="project" value="TreeGrafter"/>
</dbReference>